<dbReference type="Proteomes" id="UP000274822">
    <property type="component" value="Unassembled WGS sequence"/>
</dbReference>
<reference evidence="1 2" key="1">
    <citation type="journal article" date="2018" name="New Phytol.">
        <title>Phylogenomics of Endogonaceae and evolution of mycorrhizas within Mucoromycota.</title>
        <authorList>
            <person name="Chang Y."/>
            <person name="Desiro A."/>
            <person name="Na H."/>
            <person name="Sandor L."/>
            <person name="Lipzen A."/>
            <person name="Clum A."/>
            <person name="Barry K."/>
            <person name="Grigoriev I.V."/>
            <person name="Martin F.M."/>
            <person name="Stajich J.E."/>
            <person name="Smith M.E."/>
            <person name="Bonito G."/>
            <person name="Spatafora J.W."/>
        </authorList>
    </citation>
    <scope>NUCLEOTIDE SEQUENCE [LARGE SCALE GENOMIC DNA]</scope>
    <source>
        <strain evidence="1 2">AD002</strain>
    </source>
</reference>
<evidence type="ECO:0000313" key="2">
    <source>
        <dbReference type="Proteomes" id="UP000274822"/>
    </source>
</evidence>
<gene>
    <name evidence="1" type="ORF">BC938DRAFT_478375</name>
</gene>
<organism evidence="1 2">
    <name type="scientific">Jimgerdemannia flammicorona</name>
    <dbReference type="NCBI Taxonomy" id="994334"/>
    <lineage>
        <taxon>Eukaryota</taxon>
        <taxon>Fungi</taxon>
        <taxon>Fungi incertae sedis</taxon>
        <taxon>Mucoromycota</taxon>
        <taxon>Mucoromycotina</taxon>
        <taxon>Endogonomycetes</taxon>
        <taxon>Endogonales</taxon>
        <taxon>Endogonaceae</taxon>
        <taxon>Jimgerdemannia</taxon>
    </lineage>
</organism>
<comment type="caution">
    <text evidence="1">The sequence shown here is derived from an EMBL/GenBank/DDBJ whole genome shotgun (WGS) entry which is preliminary data.</text>
</comment>
<name>A0A433P5U6_9FUNG</name>
<dbReference type="Gene3D" id="3.40.50.1910">
    <property type="match status" value="1"/>
</dbReference>
<dbReference type="EMBL" id="RBNJ01032382">
    <property type="protein sequence ID" value="RUS12855.1"/>
    <property type="molecule type" value="Genomic_DNA"/>
</dbReference>
<dbReference type="AlphaFoldDB" id="A0A433P5U6"/>
<dbReference type="InterPro" id="IPR027482">
    <property type="entry name" value="Sec1-like_dom2"/>
</dbReference>
<protein>
    <submittedName>
        <fullName evidence="1">Uncharacterized protein</fullName>
    </submittedName>
</protein>
<keyword evidence="2" id="KW-1185">Reference proteome</keyword>
<dbReference type="InterPro" id="IPR036045">
    <property type="entry name" value="Sec1-like_sf"/>
</dbReference>
<sequence>MVSQIWAINFGGILSVCTTLGENPLIRYHRPMDPESGTTTRSMPYKLAMAVQQELDGYCKVNPKFPVCMDVTVGGLGVDTSRCGLWFVLCSLHFQSAEKRSLSCYPPFLFSLSHALLFHGP</sequence>
<proteinExistence type="predicted"/>
<accession>A0A433P5U6</accession>
<dbReference type="SUPFAM" id="SSF56815">
    <property type="entry name" value="Sec1/munc18-like (SM) proteins"/>
    <property type="match status" value="1"/>
</dbReference>
<evidence type="ECO:0000313" key="1">
    <source>
        <dbReference type="EMBL" id="RUS12855.1"/>
    </source>
</evidence>